<gene>
    <name evidence="6" type="primary">ZAN_7</name>
    <name evidence="6" type="ORF">EYF80_064729</name>
</gene>
<dbReference type="InterPro" id="IPR001846">
    <property type="entry name" value="VWF_type-D"/>
</dbReference>
<evidence type="ECO:0000256" key="1">
    <source>
        <dbReference type="ARBA" id="ARBA00023157"/>
    </source>
</evidence>
<dbReference type="Pfam" id="PF01826">
    <property type="entry name" value="TIL"/>
    <property type="match status" value="1"/>
</dbReference>
<dbReference type="OrthoDB" id="5945029at2759"/>
<feature type="compositionally biased region" description="Basic and acidic residues" evidence="3">
    <location>
        <begin position="222"/>
        <end position="234"/>
    </location>
</feature>
<comment type="caution">
    <text evidence="6">The sequence shown here is derived from an EMBL/GenBank/DDBJ whole genome shotgun (WGS) entry which is preliminary data.</text>
</comment>
<dbReference type="PANTHER" id="PTHR11339:SF373">
    <property type="entry name" value="VWFD DOMAIN-CONTAINING PROTEIN"/>
    <property type="match status" value="1"/>
</dbReference>
<dbReference type="CDD" id="cd19941">
    <property type="entry name" value="TIL"/>
    <property type="match status" value="1"/>
</dbReference>
<keyword evidence="1" id="KW-1015">Disulfide bond</keyword>
<protein>
    <submittedName>
        <fullName evidence="6">Zonadhesin</fullName>
    </submittedName>
</protein>
<dbReference type="InterPro" id="IPR002919">
    <property type="entry name" value="TIL_dom"/>
</dbReference>
<dbReference type="GO" id="GO:0005615">
    <property type="term" value="C:extracellular space"/>
    <property type="evidence" value="ECO:0007669"/>
    <property type="project" value="TreeGrafter"/>
</dbReference>
<reference evidence="6 7" key="1">
    <citation type="submission" date="2019-03" db="EMBL/GenBank/DDBJ databases">
        <title>First draft genome of Liparis tanakae, snailfish: a comprehensive survey of snailfish specific genes.</title>
        <authorList>
            <person name="Kim W."/>
            <person name="Song I."/>
            <person name="Jeong J.-H."/>
            <person name="Kim D."/>
            <person name="Kim S."/>
            <person name="Ryu S."/>
            <person name="Song J.Y."/>
            <person name="Lee S.K."/>
        </authorList>
    </citation>
    <scope>NUCLEOTIDE SEQUENCE [LARGE SCALE GENOMIC DNA]</scope>
    <source>
        <tissue evidence="6">Muscle</tissue>
    </source>
</reference>
<feature type="region of interest" description="Disordered" evidence="3">
    <location>
        <begin position="211"/>
        <end position="269"/>
    </location>
</feature>
<dbReference type="AlphaFoldDB" id="A0A4Z2E8X9"/>
<sequence>MTLLPSALPPAPSCPANSHYRTCVPPCSPTCEHLNGPPGCTHNKRCERGCVCDDGFVNTWRGCVPVQRCGCVDRNGIGRDVSVKITQVKHSSLLSEGLVIMMHADVDVLAFREVWYTEHCSQKCECEKRRGEGRIDCDDKDECDGNAVCLQNVESYYYCQPTGFSECSIRGDPEYRTFDRMRHDFDGEHSYVLVRTDGLPDYLPHVYIEAINDDDDGDDDDDSHHHGDSSSEEHRRRRGSDEDEDENEEDDDSDSHQHRHSSEEEDRDHRGLRELKIRVYNHTVVFRKHRRLVVSIQSGRTTLCLPLFLQRILSADKLFCSWDYILIFSLQQTFVNNNQRSFTFIL</sequence>
<dbReference type="InterPro" id="IPR036084">
    <property type="entry name" value="Ser_inhib-like_sf"/>
</dbReference>
<feature type="compositionally biased region" description="Acidic residues" evidence="3">
    <location>
        <begin position="211"/>
        <end position="221"/>
    </location>
</feature>
<feature type="domain" description="VWFD" evidence="4">
    <location>
        <begin position="167"/>
        <end position="217"/>
    </location>
</feature>
<dbReference type="InterPro" id="IPR050780">
    <property type="entry name" value="Mucin_vWF_Thrombospondin_sf"/>
</dbReference>
<dbReference type="FunFam" id="2.10.25.10:FF:000055">
    <property type="entry name" value="alpha-tectorin isoform X1"/>
    <property type="match status" value="1"/>
</dbReference>
<evidence type="ECO:0000259" key="5">
    <source>
        <dbReference type="Pfam" id="PF01826"/>
    </source>
</evidence>
<evidence type="ECO:0000313" key="7">
    <source>
        <dbReference type="Proteomes" id="UP000314294"/>
    </source>
</evidence>
<evidence type="ECO:0000313" key="6">
    <source>
        <dbReference type="EMBL" id="TNN25143.1"/>
    </source>
</evidence>
<evidence type="ECO:0000256" key="2">
    <source>
        <dbReference type="ARBA" id="ARBA00023180"/>
    </source>
</evidence>
<feature type="domain" description="TIL" evidence="5">
    <location>
        <begin position="14"/>
        <end position="69"/>
    </location>
</feature>
<evidence type="ECO:0000256" key="3">
    <source>
        <dbReference type="SAM" id="MobiDB-lite"/>
    </source>
</evidence>
<keyword evidence="2" id="KW-0325">Glycoprotein</keyword>
<dbReference type="SUPFAM" id="SSF57567">
    <property type="entry name" value="Serine protease inhibitors"/>
    <property type="match status" value="1"/>
</dbReference>
<organism evidence="6 7">
    <name type="scientific">Liparis tanakae</name>
    <name type="common">Tanaka's snailfish</name>
    <dbReference type="NCBI Taxonomy" id="230148"/>
    <lineage>
        <taxon>Eukaryota</taxon>
        <taxon>Metazoa</taxon>
        <taxon>Chordata</taxon>
        <taxon>Craniata</taxon>
        <taxon>Vertebrata</taxon>
        <taxon>Euteleostomi</taxon>
        <taxon>Actinopterygii</taxon>
        <taxon>Neopterygii</taxon>
        <taxon>Teleostei</taxon>
        <taxon>Neoteleostei</taxon>
        <taxon>Acanthomorphata</taxon>
        <taxon>Eupercaria</taxon>
        <taxon>Perciformes</taxon>
        <taxon>Cottioidei</taxon>
        <taxon>Cottales</taxon>
        <taxon>Liparidae</taxon>
        <taxon>Liparis</taxon>
    </lineage>
</organism>
<evidence type="ECO:0000259" key="4">
    <source>
        <dbReference type="Pfam" id="PF00094"/>
    </source>
</evidence>
<dbReference type="Pfam" id="PF00094">
    <property type="entry name" value="VWD"/>
    <property type="match status" value="1"/>
</dbReference>
<accession>A0A4Z2E8X9</accession>
<dbReference type="PANTHER" id="PTHR11339">
    <property type="entry name" value="EXTRACELLULAR MATRIX GLYCOPROTEIN RELATED"/>
    <property type="match status" value="1"/>
</dbReference>
<name>A0A4Z2E8X9_9TELE</name>
<keyword evidence="7" id="KW-1185">Reference proteome</keyword>
<feature type="compositionally biased region" description="Acidic residues" evidence="3">
    <location>
        <begin position="241"/>
        <end position="253"/>
    </location>
</feature>
<dbReference type="EMBL" id="SRLO01013320">
    <property type="protein sequence ID" value="TNN25143.1"/>
    <property type="molecule type" value="Genomic_DNA"/>
</dbReference>
<dbReference type="GO" id="GO:0031012">
    <property type="term" value="C:extracellular matrix"/>
    <property type="evidence" value="ECO:0007669"/>
    <property type="project" value="TreeGrafter"/>
</dbReference>
<dbReference type="Gene3D" id="2.10.25.10">
    <property type="entry name" value="Laminin"/>
    <property type="match status" value="1"/>
</dbReference>
<proteinExistence type="predicted"/>
<dbReference type="Proteomes" id="UP000314294">
    <property type="component" value="Unassembled WGS sequence"/>
</dbReference>
<feature type="compositionally biased region" description="Basic and acidic residues" evidence="3">
    <location>
        <begin position="254"/>
        <end position="269"/>
    </location>
</feature>